<dbReference type="RefSeq" id="WP_025014908.1">
    <property type="nucleotide sequence ID" value="NZ_AZFU01000004.1"/>
</dbReference>
<name>A0A0R1VMA2_9LACO</name>
<dbReference type="AlphaFoldDB" id="A0A0R1VMA2"/>
<feature type="transmembrane region" description="Helical" evidence="1">
    <location>
        <begin position="6"/>
        <end position="30"/>
    </location>
</feature>
<dbReference type="EMBL" id="AZFU01000004">
    <property type="protein sequence ID" value="KRM06690.1"/>
    <property type="molecule type" value="Genomic_DNA"/>
</dbReference>
<evidence type="ECO:0000313" key="2">
    <source>
        <dbReference type="EMBL" id="KRM06690.1"/>
    </source>
</evidence>
<reference evidence="2 3" key="1">
    <citation type="journal article" date="2015" name="Genome Announc.">
        <title>Expanding the biotechnology potential of lactobacilli through comparative genomics of 213 strains and associated genera.</title>
        <authorList>
            <person name="Sun Z."/>
            <person name="Harris H.M."/>
            <person name="McCann A."/>
            <person name="Guo C."/>
            <person name="Argimon S."/>
            <person name="Zhang W."/>
            <person name="Yang X."/>
            <person name="Jeffery I.B."/>
            <person name="Cooney J.C."/>
            <person name="Kagawa T.F."/>
            <person name="Liu W."/>
            <person name="Song Y."/>
            <person name="Salvetti E."/>
            <person name="Wrobel A."/>
            <person name="Rasinkangas P."/>
            <person name="Parkhill J."/>
            <person name="Rea M.C."/>
            <person name="O'Sullivan O."/>
            <person name="Ritari J."/>
            <person name="Douillard F.P."/>
            <person name="Paul Ross R."/>
            <person name="Yang R."/>
            <person name="Briner A.E."/>
            <person name="Felis G.E."/>
            <person name="de Vos W.M."/>
            <person name="Barrangou R."/>
            <person name="Klaenhammer T.R."/>
            <person name="Caufield P.W."/>
            <person name="Cui Y."/>
            <person name="Zhang H."/>
            <person name="O'Toole P.W."/>
        </authorList>
    </citation>
    <scope>NUCLEOTIDE SEQUENCE [LARGE SCALE GENOMIC DNA]</scope>
    <source>
        <strain evidence="2 3">DSM 16761</strain>
    </source>
</reference>
<proteinExistence type="predicted"/>
<sequence length="155" mass="17200">MSVSDYIQLGFLLSWIFCLVGLSILAHIHFKNQKAEKYRLAALNAMKKWVAYYDKQDLDNPQKANGALNDAVVELNHKGYNISDQQIKDLEALRELVLSNLRLKQAQAGLNDDEDIHTEVAQNVPAGEVLKPTEPVNGGVVKTDQTLIAGEQNGN</sequence>
<evidence type="ECO:0000256" key="1">
    <source>
        <dbReference type="SAM" id="Phobius"/>
    </source>
</evidence>
<comment type="caution">
    <text evidence="2">The sequence shown here is derived from an EMBL/GenBank/DDBJ whole genome shotgun (WGS) entry which is preliminary data.</text>
</comment>
<accession>A0A0R1VMA2</accession>
<keyword evidence="1" id="KW-0812">Transmembrane</keyword>
<evidence type="ECO:0000313" key="3">
    <source>
        <dbReference type="Proteomes" id="UP000051307"/>
    </source>
</evidence>
<dbReference type="Proteomes" id="UP000051307">
    <property type="component" value="Unassembled WGS sequence"/>
</dbReference>
<keyword evidence="1" id="KW-1133">Transmembrane helix</keyword>
<protein>
    <submittedName>
        <fullName evidence="2">Helveticin ORF 2</fullName>
    </submittedName>
</protein>
<keyword evidence="1" id="KW-0472">Membrane</keyword>
<gene>
    <name evidence="2" type="ORF">FC59_GL001606</name>
</gene>
<organism evidence="2 3">
    <name type="scientific">Lactobacillus kitasatonis DSM 16761 = JCM 1039</name>
    <dbReference type="NCBI Taxonomy" id="1423767"/>
    <lineage>
        <taxon>Bacteria</taxon>
        <taxon>Bacillati</taxon>
        <taxon>Bacillota</taxon>
        <taxon>Bacilli</taxon>
        <taxon>Lactobacillales</taxon>
        <taxon>Lactobacillaceae</taxon>
        <taxon>Lactobacillus</taxon>
    </lineage>
</organism>
<dbReference type="PATRIC" id="fig|1423767.3.peg.1667"/>
<dbReference type="OrthoDB" id="2318783at2"/>